<dbReference type="PANTHER" id="PTHR36919">
    <property type="entry name" value="BLR1215 PROTEIN"/>
    <property type="match status" value="1"/>
</dbReference>
<feature type="domain" description="DUF2147" evidence="1">
    <location>
        <begin position="20"/>
        <end position="134"/>
    </location>
</feature>
<keyword evidence="3" id="KW-1185">Reference proteome</keyword>
<gene>
    <name evidence="2" type="ORF">GCM10023092_05340</name>
</gene>
<name>A0ABP8MG90_9BACT</name>
<accession>A0ABP8MG90</accession>
<dbReference type="InterPro" id="IPR019223">
    <property type="entry name" value="DUF2147"/>
</dbReference>
<proteinExistence type="predicted"/>
<organism evidence="2 3">
    <name type="scientific">Rurimicrobium arvi</name>
    <dbReference type="NCBI Taxonomy" id="2049916"/>
    <lineage>
        <taxon>Bacteria</taxon>
        <taxon>Pseudomonadati</taxon>
        <taxon>Bacteroidota</taxon>
        <taxon>Chitinophagia</taxon>
        <taxon>Chitinophagales</taxon>
        <taxon>Chitinophagaceae</taxon>
        <taxon>Rurimicrobium</taxon>
    </lineage>
</organism>
<sequence>MLLVYLCRPESLLAQDRIEGNWTDAKQEAKINIYKSTDNKFYGKITWLKEPMRNGKPKLDEHNPDKELKNRPIIGLLILKGFEKDADNGYDEGTIYDPKNGKTYSCEMTLKNNTLNIRGYIGISLIGRTTVWTRTN</sequence>
<evidence type="ECO:0000259" key="1">
    <source>
        <dbReference type="Pfam" id="PF09917"/>
    </source>
</evidence>
<reference evidence="3" key="1">
    <citation type="journal article" date="2019" name="Int. J. Syst. Evol. Microbiol.">
        <title>The Global Catalogue of Microorganisms (GCM) 10K type strain sequencing project: providing services to taxonomists for standard genome sequencing and annotation.</title>
        <authorList>
            <consortium name="The Broad Institute Genomics Platform"/>
            <consortium name="The Broad Institute Genome Sequencing Center for Infectious Disease"/>
            <person name="Wu L."/>
            <person name="Ma J."/>
        </authorList>
    </citation>
    <scope>NUCLEOTIDE SEQUENCE [LARGE SCALE GENOMIC DNA]</scope>
    <source>
        <strain evidence="3">JCM 31921</strain>
    </source>
</reference>
<dbReference type="Gene3D" id="2.40.128.520">
    <property type="match status" value="1"/>
</dbReference>
<protein>
    <submittedName>
        <fullName evidence="2">DUF2147 domain-containing protein</fullName>
    </submittedName>
</protein>
<comment type="caution">
    <text evidence="2">The sequence shown here is derived from an EMBL/GenBank/DDBJ whole genome shotgun (WGS) entry which is preliminary data.</text>
</comment>
<dbReference type="Proteomes" id="UP001501410">
    <property type="component" value="Unassembled WGS sequence"/>
</dbReference>
<dbReference type="PANTHER" id="PTHR36919:SF2">
    <property type="entry name" value="BLL6627 PROTEIN"/>
    <property type="match status" value="1"/>
</dbReference>
<dbReference type="Pfam" id="PF09917">
    <property type="entry name" value="DUF2147"/>
    <property type="match status" value="1"/>
</dbReference>
<evidence type="ECO:0000313" key="3">
    <source>
        <dbReference type="Proteomes" id="UP001501410"/>
    </source>
</evidence>
<dbReference type="EMBL" id="BAABEZ010000002">
    <property type="protein sequence ID" value="GAA4450061.1"/>
    <property type="molecule type" value="Genomic_DNA"/>
</dbReference>
<evidence type="ECO:0000313" key="2">
    <source>
        <dbReference type="EMBL" id="GAA4450061.1"/>
    </source>
</evidence>